<sequence length="48" mass="5353">MSMFIHAIIVILLAVLAMGIGLLILVCWALAACASRRDSYLEKDYRVK</sequence>
<gene>
    <name evidence="2" type="ORF">ERS852395_02484</name>
    <name evidence="1" type="ORF">ERS852476_01585</name>
</gene>
<accession>A0A174BFC1</accession>
<dbReference type="AlphaFoldDB" id="A0A174BFC1"/>
<evidence type="ECO:0000313" key="2">
    <source>
        <dbReference type="EMBL" id="CUO25610.1"/>
    </source>
</evidence>
<dbReference type="GeneID" id="75080569"/>
<evidence type="ECO:0000313" key="1">
    <source>
        <dbReference type="EMBL" id="CUN98346.1"/>
    </source>
</evidence>
<proteinExistence type="predicted"/>
<reference evidence="3 4" key="1">
    <citation type="submission" date="2015-09" db="EMBL/GenBank/DDBJ databases">
        <authorList>
            <consortium name="Pathogen Informatics"/>
        </authorList>
    </citation>
    <scope>NUCLEOTIDE SEQUENCE [LARGE SCALE GENOMIC DNA]</scope>
    <source>
        <strain evidence="2 3">2789STDY5608838</strain>
        <strain evidence="1 4">2789STDY5834861</strain>
    </source>
</reference>
<protein>
    <submittedName>
        <fullName evidence="1">Uncharacterized protein</fullName>
    </submittedName>
</protein>
<evidence type="ECO:0000313" key="3">
    <source>
        <dbReference type="Proteomes" id="UP000095447"/>
    </source>
</evidence>
<evidence type="ECO:0000313" key="4">
    <source>
        <dbReference type="Proteomes" id="UP000095645"/>
    </source>
</evidence>
<dbReference type="EMBL" id="CYZP01000011">
    <property type="protein sequence ID" value="CUN98346.1"/>
    <property type="molecule type" value="Genomic_DNA"/>
</dbReference>
<organism evidence="1 4">
    <name type="scientific">Blautia obeum</name>
    <dbReference type="NCBI Taxonomy" id="40520"/>
    <lineage>
        <taxon>Bacteria</taxon>
        <taxon>Bacillati</taxon>
        <taxon>Bacillota</taxon>
        <taxon>Clostridia</taxon>
        <taxon>Lachnospirales</taxon>
        <taxon>Lachnospiraceae</taxon>
        <taxon>Blautia</taxon>
    </lineage>
</organism>
<dbReference type="EMBL" id="CYZA01000014">
    <property type="protein sequence ID" value="CUO25610.1"/>
    <property type="molecule type" value="Genomic_DNA"/>
</dbReference>
<dbReference type="Proteomes" id="UP000095447">
    <property type="component" value="Unassembled WGS sequence"/>
</dbReference>
<dbReference type="RefSeq" id="WP_008705017.1">
    <property type="nucleotide sequence ID" value="NZ_CYZA01000014.1"/>
</dbReference>
<name>A0A174BFC1_9FIRM</name>
<dbReference type="Proteomes" id="UP000095645">
    <property type="component" value="Unassembled WGS sequence"/>
</dbReference>